<dbReference type="InterPro" id="IPR008969">
    <property type="entry name" value="CarboxyPept-like_regulatory"/>
</dbReference>
<accession>A0A4Y6PPX6</accession>
<dbReference type="EMBL" id="CP041186">
    <property type="protein sequence ID" value="QDG50374.1"/>
    <property type="molecule type" value="Genomic_DNA"/>
</dbReference>
<evidence type="ECO:0000313" key="2">
    <source>
        <dbReference type="Proteomes" id="UP000315995"/>
    </source>
</evidence>
<evidence type="ECO:0000313" key="1">
    <source>
        <dbReference type="EMBL" id="QDG50374.1"/>
    </source>
</evidence>
<dbReference type="InterPro" id="IPR016195">
    <property type="entry name" value="Pol/histidinol_Pase-like"/>
</dbReference>
<dbReference type="AlphaFoldDB" id="A0A4Y6PPX6"/>
<dbReference type="Proteomes" id="UP000315995">
    <property type="component" value="Chromosome"/>
</dbReference>
<dbReference type="Pfam" id="PF13620">
    <property type="entry name" value="CarboxypepD_reg"/>
    <property type="match status" value="1"/>
</dbReference>
<proteinExistence type="predicted"/>
<keyword evidence="2" id="KW-1185">Reference proteome</keyword>
<dbReference type="Gene3D" id="3.20.20.140">
    <property type="entry name" value="Metal-dependent hydrolases"/>
    <property type="match status" value="1"/>
</dbReference>
<dbReference type="SUPFAM" id="SSF89550">
    <property type="entry name" value="PHP domain-like"/>
    <property type="match status" value="1"/>
</dbReference>
<dbReference type="SUPFAM" id="SSF49464">
    <property type="entry name" value="Carboxypeptidase regulatory domain-like"/>
    <property type="match status" value="1"/>
</dbReference>
<dbReference type="NCBIfam" id="NF038032">
    <property type="entry name" value="CehA_McbA_metalo"/>
    <property type="match status" value="1"/>
</dbReference>
<accession>A0A5B8Y0Z3</accession>
<dbReference type="Gene3D" id="2.60.40.1120">
    <property type="entry name" value="Carboxypeptidase-like, regulatory domain"/>
    <property type="match status" value="1"/>
</dbReference>
<reference evidence="1 2" key="1">
    <citation type="submission" date="2019-06" db="EMBL/GenBank/DDBJ databases">
        <title>Persicimonas caeni gen. nov., sp. nov., a predatory bacterium isolated from solar saltern.</title>
        <authorList>
            <person name="Wang S."/>
        </authorList>
    </citation>
    <scope>NUCLEOTIDE SEQUENCE [LARGE SCALE GENOMIC DNA]</scope>
    <source>
        <strain evidence="1 2">YN101</strain>
    </source>
</reference>
<dbReference type="OrthoDB" id="5525048at2"/>
<gene>
    <name evidence="1" type="ORF">FIV42_06390</name>
</gene>
<name>A0A4Y6PPX6_PERCE</name>
<sequence>MGVGFNGGDRFLAPRHKAGNIRVTNTSQHCHLGPSAMKPTLSLRPRLLLGSVAIATVAMLTMGATCGSDSNENFPLIDAGGDVKSDIGDTSPSTRVAVPIALDDYLEDNESTDTVKVYQVESNDELADGPVTEARVGDWVLENGRVKLFVEGTDRAMSPCPWGGNIVDAQYKRDDGTWTDDVTGEICLMVNVGQTFAPEEFEVLRDGSDGGPAVLAVSGRLELLDFLNISAMANDYAPGILDRVALDPDKIVPAKLTRYLILHPGDTGVRVVTALRNDGEETAHMAVGHLMRGGAHGNYFNPLNSLGGWGYRSLGADNLNGDTLPFVAYAGPEGGYAYLPKPDPNLRPSAEALPRGGVQVSISGVTVSLLGRDSVLQTLLASESRIKTLEGLYHLEPQEIGIVEHWEFFGDDKLNSMVDPIYDRLQIERGTIAGRVTDSTGQPVAGALVTAIDAEDRGMNQTRTNADGEYEMTVPTGAYTVRARLDGRVSREAPSLSIAHTQRGDADLVLKDPARIEVNVRTPADEPTPARVMVTCVDTCPDMPTSQERDVSLDSLPSNVSRIVSVGVDGQASIELPAGEYRVAVTRGMEWSIWPHNAADDGGYLVDLAEGESIALDAEIARVVDTSGAISADFHVHGVTSPDSIVRKHNRVKNFMGEGVDVLISTDHDFISDYGPEIARQGAGHEITSVVGAEITTPHLGHFNAFPLVRDPAHRRGGALDWARGTDYDMTPAEVFKWVDEQDGNPDNAQVKQINHPGSTIPPLKADVLRGITLADPETKRLDPSLTGSGGQDTGLWSDDFSAIEMMNGHSMGRVWTVMRWWLSMVSRGFSPTATAVTDTHKLYSDLGGSPRTFVFVGDDHDTPQTFDAQAFAAASNNNRAIGTNGPFFRVELENSSGETATLGETLAADDGQVTARITIDVPEWMQVDTIDVYSNLPADAIVTAPGGSIDDPIAPTSSHPFTFEQSDLVEVASGDHTHSHWTKTVDIPLDISADAYVVFVVRGSNHMYPVIPSTGVMPFAFSNPVFVDADGNGYDNPPLEALAQTPLEPMMLQKAAPAPFEGQLTPEELGGFIEKYGHKH</sequence>
<evidence type="ECO:0008006" key="3">
    <source>
        <dbReference type="Google" id="ProtNLM"/>
    </source>
</evidence>
<organism evidence="1 2">
    <name type="scientific">Persicimonas caeni</name>
    <dbReference type="NCBI Taxonomy" id="2292766"/>
    <lineage>
        <taxon>Bacteria</taxon>
        <taxon>Deltaproteobacteria</taxon>
        <taxon>Bradymonadales</taxon>
        <taxon>Bradymonadaceae</taxon>
        <taxon>Persicimonas</taxon>
    </lineage>
</organism>
<protein>
    <recommendedName>
        <fullName evidence="3">Polymerase/histidinol phosphatase N-terminal domain-containing protein</fullName>
    </recommendedName>
</protein>